<proteinExistence type="predicted"/>
<sequence length="222" mass="23931">MARLETIQGFQICDNNVGSANTNYSAQSLKVNTPVRIDNFLPPETWAQGWGSNPDPELLRATCPHFPGVKPPRAEAKNDCLKGEASQTKGSIAPNRGVIKVPNGGNKIPTICFMDLKTALVANQDVSPEESMGPGPDPMTATQEQENQVANLIFMTSERTPGPGAISLPLNSSTQTTWPHISQCPNEPPWKIVSVEVGCYIDQRAPLSCSEAGRRHTTGNQP</sequence>
<dbReference type="EMBL" id="QTSX02005108">
    <property type="protein sequence ID" value="KAJ9060997.1"/>
    <property type="molecule type" value="Genomic_DNA"/>
</dbReference>
<keyword evidence="2" id="KW-1185">Reference proteome</keyword>
<gene>
    <name evidence="1" type="ORF">DSO57_1024979</name>
</gene>
<reference evidence="1" key="1">
    <citation type="submission" date="2022-04" db="EMBL/GenBank/DDBJ databases">
        <title>Genome of the entomopathogenic fungus Entomophthora muscae.</title>
        <authorList>
            <person name="Elya C."/>
            <person name="Lovett B.R."/>
            <person name="Lee E."/>
            <person name="Macias A.M."/>
            <person name="Hajek A.E."/>
            <person name="De Bivort B.L."/>
            <person name="Kasson M.T."/>
            <person name="De Fine Licht H.H."/>
            <person name="Stajich J.E."/>
        </authorList>
    </citation>
    <scope>NUCLEOTIDE SEQUENCE</scope>
    <source>
        <strain evidence="1">Berkeley</strain>
    </source>
</reference>
<name>A0ACC2SF06_9FUNG</name>
<protein>
    <submittedName>
        <fullName evidence="1">Uncharacterized protein</fullName>
    </submittedName>
</protein>
<organism evidence="1 2">
    <name type="scientific">Entomophthora muscae</name>
    <dbReference type="NCBI Taxonomy" id="34485"/>
    <lineage>
        <taxon>Eukaryota</taxon>
        <taxon>Fungi</taxon>
        <taxon>Fungi incertae sedis</taxon>
        <taxon>Zoopagomycota</taxon>
        <taxon>Entomophthoromycotina</taxon>
        <taxon>Entomophthoromycetes</taxon>
        <taxon>Entomophthorales</taxon>
        <taxon>Entomophthoraceae</taxon>
        <taxon>Entomophthora</taxon>
    </lineage>
</organism>
<evidence type="ECO:0000313" key="2">
    <source>
        <dbReference type="Proteomes" id="UP001165960"/>
    </source>
</evidence>
<dbReference type="Proteomes" id="UP001165960">
    <property type="component" value="Unassembled WGS sequence"/>
</dbReference>
<evidence type="ECO:0000313" key="1">
    <source>
        <dbReference type="EMBL" id="KAJ9060997.1"/>
    </source>
</evidence>
<accession>A0ACC2SF06</accession>
<comment type="caution">
    <text evidence="1">The sequence shown here is derived from an EMBL/GenBank/DDBJ whole genome shotgun (WGS) entry which is preliminary data.</text>
</comment>